<dbReference type="OrthoDB" id="552755at2759"/>
<feature type="region of interest" description="Disordered" evidence="1">
    <location>
        <begin position="106"/>
        <end position="126"/>
    </location>
</feature>
<comment type="caution">
    <text evidence="2">The sequence shown here is derived from an EMBL/GenBank/DDBJ whole genome shotgun (WGS) entry which is preliminary data.</text>
</comment>
<name>A0A2S4Q104_9PEZI</name>
<dbReference type="AlphaFoldDB" id="A0A2S4Q104"/>
<protein>
    <recommendedName>
        <fullName evidence="4">Transcriptional regulator</fullName>
    </recommendedName>
</protein>
<feature type="region of interest" description="Disordered" evidence="1">
    <location>
        <begin position="405"/>
        <end position="462"/>
    </location>
</feature>
<gene>
    <name evidence="2" type="ORF">EPUL_002499</name>
</gene>
<evidence type="ECO:0000313" key="3">
    <source>
        <dbReference type="Proteomes" id="UP000237438"/>
    </source>
</evidence>
<feature type="region of interest" description="Disordered" evidence="1">
    <location>
        <begin position="208"/>
        <end position="327"/>
    </location>
</feature>
<proteinExistence type="predicted"/>
<keyword evidence="3" id="KW-1185">Reference proteome</keyword>
<evidence type="ECO:0000256" key="1">
    <source>
        <dbReference type="SAM" id="MobiDB-lite"/>
    </source>
</evidence>
<organism evidence="2 3">
    <name type="scientific">Erysiphe pulchra</name>
    <dbReference type="NCBI Taxonomy" id="225359"/>
    <lineage>
        <taxon>Eukaryota</taxon>
        <taxon>Fungi</taxon>
        <taxon>Dikarya</taxon>
        <taxon>Ascomycota</taxon>
        <taxon>Pezizomycotina</taxon>
        <taxon>Leotiomycetes</taxon>
        <taxon>Erysiphales</taxon>
        <taxon>Erysiphaceae</taxon>
        <taxon>Erysiphe</taxon>
    </lineage>
</organism>
<feature type="compositionally biased region" description="Polar residues" evidence="1">
    <location>
        <begin position="244"/>
        <end position="264"/>
    </location>
</feature>
<dbReference type="EMBL" id="PEDP01000050">
    <property type="protein sequence ID" value="POS87956.1"/>
    <property type="molecule type" value="Genomic_DNA"/>
</dbReference>
<feature type="compositionally biased region" description="Basic and acidic residues" evidence="1">
    <location>
        <begin position="78"/>
        <end position="90"/>
    </location>
</feature>
<feature type="compositionally biased region" description="Basic and acidic residues" evidence="1">
    <location>
        <begin position="412"/>
        <end position="426"/>
    </location>
</feature>
<feature type="compositionally biased region" description="Basic and acidic residues" evidence="1">
    <location>
        <begin position="265"/>
        <end position="275"/>
    </location>
</feature>
<accession>A0A2S4Q104</accession>
<evidence type="ECO:0000313" key="2">
    <source>
        <dbReference type="EMBL" id="POS87956.1"/>
    </source>
</evidence>
<feature type="compositionally biased region" description="Basic residues" evidence="1">
    <location>
        <begin position="447"/>
        <end position="458"/>
    </location>
</feature>
<sequence>MIQQDDSNHIIVAEKLKQVAIEAFHGADRDNLTLKSVREKVEDVLGLEKGILRRKDWKDESKAIVEHTVQQLLEAEEKEQKQSECDHSSDNDTLLSQTYEITTSVKKEISKKRSQQSTNDVANRRKRIKSKKLSTYDCNSSNFKSEGLANSLPDPKVELTSVDDRNEEQKLGGLNIHKVNFQRDSSIEEETECDIREKAAERAVHELRLKDEHNDITSPQLGSRVKNTNKKDTTENKIQPKSEPLQQSVTEETLMSQSIASNHDLTIEKNKSVRQDEDEEAMDSDMSVVIDEEPPEKRRRKTKEQKGETTEVGKIAPKNDKKLSSDEETIKKLQSQLRKCGVRTIWHFELKEYGEDTRAKIRHLQKALKDVGMQGRFSEARAREIKESRELMADLEAVKEGDMKWGLKRNHKNETREQNDEGKKASVFENSNLEAESDYEKREIKGKSLRNKTLKRRSNFAVQLPRQRSNALDWLGDEESSEG</sequence>
<feature type="region of interest" description="Disordered" evidence="1">
    <location>
        <begin position="77"/>
        <end position="96"/>
    </location>
</feature>
<dbReference type="Proteomes" id="UP000237438">
    <property type="component" value="Unassembled WGS sequence"/>
</dbReference>
<feature type="compositionally biased region" description="Basic and acidic residues" evidence="1">
    <location>
        <begin position="229"/>
        <end position="240"/>
    </location>
</feature>
<dbReference type="STRING" id="225359.A0A2S4Q104"/>
<feature type="compositionally biased region" description="Basic and acidic residues" evidence="1">
    <location>
        <begin position="304"/>
        <end position="327"/>
    </location>
</feature>
<reference evidence="2 3" key="1">
    <citation type="submission" date="2017-10" db="EMBL/GenBank/DDBJ databases">
        <title>Development of genomic resources for the powdery mildew, Erysiphe pulchra.</title>
        <authorList>
            <person name="Wadl P.A."/>
            <person name="Mack B.M."/>
            <person name="Moore G."/>
            <person name="Beltz S.B."/>
        </authorList>
    </citation>
    <scope>NUCLEOTIDE SEQUENCE [LARGE SCALE GENOMIC DNA]</scope>
    <source>
        <strain evidence="2">Cflorida</strain>
    </source>
</reference>
<evidence type="ECO:0008006" key="4">
    <source>
        <dbReference type="Google" id="ProtNLM"/>
    </source>
</evidence>